<dbReference type="OrthoDB" id="4560088at2"/>
<dbReference type="InterPro" id="IPR011990">
    <property type="entry name" value="TPR-like_helical_dom_sf"/>
</dbReference>
<protein>
    <recommendedName>
        <fullName evidence="3">Tetratricopeptide repeat protein</fullName>
    </recommendedName>
</protein>
<accession>A0A1T3NJ75</accession>
<evidence type="ECO:0000313" key="1">
    <source>
        <dbReference type="EMBL" id="OPC76897.1"/>
    </source>
</evidence>
<proteinExistence type="predicted"/>
<gene>
    <name evidence="1" type="ORF">B4N89_40530</name>
</gene>
<dbReference type="AlphaFoldDB" id="A0A1T3NJ75"/>
<evidence type="ECO:0000313" key="2">
    <source>
        <dbReference type="Proteomes" id="UP000190037"/>
    </source>
</evidence>
<keyword evidence="2" id="KW-1185">Reference proteome</keyword>
<comment type="caution">
    <text evidence="1">The sequence shown here is derived from an EMBL/GenBank/DDBJ whole genome shotgun (WGS) entry which is preliminary data.</text>
</comment>
<dbReference type="Pfam" id="PF13374">
    <property type="entry name" value="TPR_10"/>
    <property type="match status" value="1"/>
</dbReference>
<reference evidence="1 2" key="1">
    <citation type="submission" date="2017-03" db="EMBL/GenBank/DDBJ databases">
        <title>Draft genome sequence of Streptomyces scabrisporus NF3, endophyte isolated from Amphipterygium adstringens.</title>
        <authorList>
            <person name="Vazquez M."/>
            <person name="Ceapa C.D."/>
            <person name="Rodriguez Luna D."/>
            <person name="Sanchez Esquivel S."/>
        </authorList>
    </citation>
    <scope>NUCLEOTIDE SEQUENCE [LARGE SCALE GENOMIC DNA]</scope>
    <source>
        <strain evidence="1 2">NF3</strain>
    </source>
</reference>
<sequence length="49" mass="5532">MAVSYWQVGWTGEAIDLLERVVADSERLLGAEHPDTLARLAALRELRRP</sequence>
<dbReference type="EMBL" id="MWQN01000004">
    <property type="protein sequence ID" value="OPC76897.1"/>
    <property type="molecule type" value="Genomic_DNA"/>
</dbReference>
<dbReference type="Gene3D" id="1.25.40.10">
    <property type="entry name" value="Tetratricopeptide repeat domain"/>
    <property type="match status" value="1"/>
</dbReference>
<dbReference type="RefSeq" id="WP_078981655.1">
    <property type="nucleotide sequence ID" value="NZ_MWQN01000004.1"/>
</dbReference>
<name>A0A1T3NJ75_9ACTN</name>
<dbReference type="Proteomes" id="UP000190037">
    <property type="component" value="Unassembled WGS sequence"/>
</dbReference>
<evidence type="ECO:0008006" key="3">
    <source>
        <dbReference type="Google" id="ProtNLM"/>
    </source>
</evidence>
<organism evidence="1 2">
    <name type="scientific">Embleya scabrispora</name>
    <dbReference type="NCBI Taxonomy" id="159449"/>
    <lineage>
        <taxon>Bacteria</taxon>
        <taxon>Bacillati</taxon>
        <taxon>Actinomycetota</taxon>
        <taxon>Actinomycetes</taxon>
        <taxon>Kitasatosporales</taxon>
        <taxon>Streptomycetaceae</taxon>
        <taxon>Embleya</taxon>
    </lineage>
</organism>